<dbReference type="Proteomes" id="UP000515679">
    <property type="component" value="Chromosome"/>
</dbReference>
<dbReference type="EMBL" id="CP041969">
    <property type="protein sequence ID" value="QMV42018.1"/>
    <property type="molecule type" value="Genomic_DNA"/>
</dbReference>
<dbReference type="RefSeq" id="WP_182303419.1">
    <property type="nucleotide sequence ID" value="NZ_CP041969.1"/>
</dbReference>
<feature type="domain" description="HTH tetR-type" evidence="3">
    <location>
        <begin position="9"/>
        <end position="69"/>
    </location>
</feature>
<dbReference type="PANTHER" id="PTHR43479">
    <property type="entry name" value="ACREF/ENVCD OPERON REPRESSOR-RELATED"/>
    <property type="match status" value="1"/>
</dbReference>
<gene>
    <name evidence="4" type="ORF">FPL14_13045</name>
</gene>
<name>A0A7G5BYI4_9BACL</name>
<dbReference type="Pfam" id="PF00440">
    <property type="entry name" value="TetR_N"/>
    <property type="match status" value="1"/>
</dbReference>
<protein>
    <submittedName>
        <fullName evidence="4">TetR/AcrR family transcriptional regulator</fullName>
    </submittedName>
</protein>
<dbReference type="KEGG" id="cchl:FPL14_13045"/>
<evidence type="ECO:0000313" key="5">
    <source>
        <dbReference type="Proteomes" id="UP000515679"/>
    </source>
</evidence>
<dbReference type="AlphaFoldDB" id="A0A7G5BYI4"/>
<feature type="DNA-binding region" description="H-T-H motif" evidence="2">
    <location>
        <begin position="32"/>
        <end position="51"/>
    </location>
</feature>
<keyword evidence="5" id="KW-1185">Reference proteome</keyword>
<keyword evidence="1 2" id="KW-0238">DNA-binding</keyword>
<dbReference type="SUPFAM" id="SSF46689">
    <property type="entry name" value="Homeodomain-like"/>
    <property type="match status" value="1"/>
</dbReference>
<evidence type="ECO:0000313" key="4">
    <source>
        <dbReference type="EMBL" id="QMV42018.1"/>
    </source>
</evidence>
<evidence type="ECO:0000259" key="3">
    <source>
        <dbReference type="PROSITE" id="PS50977"/>
    </source>
</evidence>
<dbReference type="InterPro" id="IPR036271">
    <property type="entry name" value="Tet_transcr_reg_TetR-rel_C_sf"/>
</dbReference>
<dbReference type="InterPro" id="IPR001647">
    <property type="entry name" value="HTH_TetR"/>
</dbReference>
<evidence type="ECO:0000256" key="2">
    <source>
        <dbReference type="PROSITE-ProRule" id="PRU00335"/>
    </source>
</evidence>
<evidence type="ECO:0000256" key="1">
    <source>
        <dbReference type="ARBA" id="ARBA00023125"/>
    </source>
</evidence>
<dbReference type="PANTHER" id="PTHR43479:SF21">
    <property type="entry name" value="TRANSCRIPTIONAL REGULATOR, TETR FAMILY"/>
    <property type="match status" value="1"/>
</dbReference>
<proteinExistence type="predicted"/>
<dbReference type="Gene3D" id="1.10.357.10">
    <property type="entry name" value="Tetracycline Repressor, domain 2"/>
    <property type="match status" value="1"/>
</dbReference>
<dbReference type="PROSITE" id="PS50977">
    <property type="entry name" value="HTH_TETR_2"/>
    <property type="match status" value="1"/>
</dbReference>
<accession>A0A7G5BYI4</accession>
<dbReference type="InterPro" id="IPR009057">
    <property type="entry name" value="Homeodomain-like_sf"/>
</dbReference>
<reference evidence="4 5" key="1">
    <citation type="submission" date="2019-07" db="EMBL/GenBank/DDBJ databases">
        <authorList>
            <person name="Kim J.K."/>
            <person name="Cheong H.-M."/>
            <person name="Choi Y."/>
            <person name="Hwang K.J."/>
            <person name="Lee S."/>
            <person name="Choi C."/>
        </authorList>
    </citation>
    <scope>NUCLEOTIDE SEQUENCE [LARGE SCALE GENOMIC DNA]</scope>
    <source>
        <strain evidence="4 5">KS 22</strain>
    </source>
</reference>
<dbReference type="SUPFAM" id="SSF48498">
    <property type="entry name" value="Tetracyclin repressor-like, C-terminal domain"/>
    <property type="match status" value="1"/>
</dbReference>
<sequence length="197" mass="22681">MNGFEKRANRIKEKIIKTTLEMLRTSSTSKIRIADIAATAKVSQVTIYNYFGSKEVLLREAFISYSDKAINDFEEYMNAGHSLKEKIEYILFREKEAYQELPPTIIKELLADDDELTRYIEGQYKEKAIPLTVRIIEEGKASGEISEDVTIESVMAFMQIYMNQYETILEMAQNSGDEAKFLDGIINMFFYGVCGKR</sequence>
<organism evidence="4 5">
    <name type="scientific">Cohnella cholangitidis</name>
    <dbReference type="NCBI Taxonomy" id="2598458"/>
    <lineage>
        <taxon>Bacteria</taxon>
        <taxon>Bacillati</taxon>
        <taxon>Bacillota</taxon>
        <taxon>Bacilli</taxon>
        <taxon>Bacillales</taxon>
        <taxon>Paenibacillaceae</taxon>
        <taxon>Cohnella</taxon>
    </lineage>
</organism>
<dbReference type="GO" id="GO:0003677">
    <property type="term" value="F:DNA binding"/>
    <property type="evidence" value="ECO:0007669"/>
    <property type="project" value="UniProtKB-UniRule"/>
</dbReference>
<dbReference type="Gene3D" id="1.10.10.60">
    <property type="entry name" value="Homeodomain-like"/>
    <property type="match status" value="1"/>
</dbReference>
<dbReference type="InterPro" id="IPR050624">
    <property type="entry name" value="HTH-type_Tx_Regulator"/>
</dbReference>